<keyword evidence="2" id="KW-1185">Reference proteome</keyword>
<accession>A0A2A6CRH4</accession>
<evidence type="ECO:0000313" key="2">
    <source>
        <dbReference type="Proteomes" id="UP000005239"/>
    </source>
</evidence>
<gene>
    <name evidence="1" type="primary">WBGene00102134</name>
</gene>
<reference evidence="2" key="1">
    <citation type="journal article" date="2008" name="Nat. Genet.">
        <title>The Pristionchus pacificus genome provides a unique perspective on nematode lifestyle and parasitism.</title>
        <authorList>
            <person name="Dieterich C."/>
            <person name="Clifton S.W."/>
            <person name="Schuster L.N."/>
            <person name="Chinwalla A."/>
            <person name="Delehaunty K."/>
            <person name="Dinkelacker I."/>
            <person name="Fulton L."/>
            <person name="Fulton R."/>
            <person name="Godfrey J."/>
            <person name="Minx P."/>
            <person name="Mitreva M."/>
            <person name="Roeseler W."/>
            <person name="Tian H."/>
            <person name="Witte H."/>
            <person name="Yang S.P."/>
            <person name="Wilson R.K."/>
            <person name="Sommer R.J."/>
        </authorList>
    </citation>
    <scope>NUCLEOTIDE SEQUENCE [LARGE SCALE GENOMIC DNA]</scope>
    <source>
        <strain evidence="2">PS312</strain>
    </source>
</reference>
<organism evidence="1 2">
    <name type="scientific">Pristionchus pacificus</name>
    <name type="common">Parasitic nematode worm</name>
    <dbReference type="NCBI Taxonomy" id="54126"/>
    <lineage>
        <taxon>Eukaryota</taxon>
        <taxon>Metazoa</taxon>
        <taxon>Ecdysozoa</taxon>
        <taxon>Nematoda</taxon>
        <taxon>Chromadorea</taxon>
        <taxon>Rhabditida</taxon>
        <taxon>Rhabditina</taxon>
        <taxon>Diplogasteromorpha</taxon>
        <taxon>Diplogasteroidea</taxon>
        <taxon>Neodiplogasteridae</taxon>
        <taxon>Pristionchus</taxon>
    </lineage>
</organism>
<dbReference type="EnsemblMetazoa" id="PPA12580.1">
    <property type="protein sequence ID" value="PPA12580.1"/>
    <property type="gene ID" value="WBGene00102134"/>
</dbReference>
<dbReference type="AlphaFoldDB" id="A0A2A6CRH4"/>
<reference evidence="1" key="2">
    <citation type="submission" date="2022-06" db="UniProtKB">
        <authorList>
            <consortium name="EnsemblMetazoa"/>
        </authorList>
    </citation>
    <scope>IDENTIFICATION</scope>
    <source>
        <strain evidence="1">PS312</strain>
    </source>
</reference>
<sequence>MKQLSILPLLPSFSPTMLTLLGRSALSSALRLSPIYRTPLVYPVDRDHRTPGYRTPTFARAYGTSDGGDDYEDFGPIPPIILYTDGIRGSPEQGSHMGIGIFVDDDHELNLCQPIMGKKGNSGISSKTPELQVGKGGDRMDTAEWITAIRVALFRLYKWPSFLMEDVIIRTQYDSVADEFEKWRSGDLDGSRSMQDVWRMMDRFPNVVVFKPPPVHLRHSQKFPLSLTTTKKDDKKDDE</sequence>
<accession>A0A8R1UAM0</accession>
<name>A0A2A6CRH4_PRIPA</name>
<dbReference type="Proteomes" id="UP000005239">
    <property type="component" value="Unassembled WGS sequence"/>
</dbReference>
<protein>
    <submittedName>
        <fullName evidence="1">Uncharacterized protein</fullName>
    </submittedName>
</protein>
<evidence type="ECO:0000313" key="1">
    <source>
        <dbReference type="EnsemblMetazoa" id="PPA12580.1"/>
    </source>
</evidence>
<proteinExistence type="predicted"/>